<sequence>MGTECLSEPGQPPNHLDRGQPPPRLLGYIRQGGWGLHPTSLATWQANYITPTVALSQFFPSILVSYRLRNPPSLTLSSIFMPSSIRTTLIRALCLTLYMDVVIGQNLADDRLSLVRTRLQESANRSWELGTAAQALLEIDAPSWSVFSRNSLPPPQQVPSDAQSSVAPVFTLAQEIVGNRSRLNSNAEGPQPLMPDGSAADPAANGVSVLLANWTGQGGQDYAGAARDQLDFLLERVPRTDDGAISHREAEVQLWSDYVYMVPPFLAYYGVLTRNQSLVTEAYNQIRLYRQYLRDDDNLWKHIAMGGEVAEDNGHWTTGNGWAAAGMLRVLATIQNSEYDKNMAHQQADLAHWVGEIHGAIYPLLDDTNIFPNYASRAVNDSGNFYDAAGTALLAATVYRVSLYWGDHSHISFAQRCRETLYADNGNQSHINAQGWLQPVVNPHSFGVEGSRSPEAQAFVLELEAAYRDWVNEGSNGSTRLMTSSLWVWAGAILSLLLWI</sequence>
<comment type="caution">
    <text evidence="1">The sequence shown here is derived from an EMBL/GenBank/DDBJ whole genome shotgun (WGS) entry which is preliminary data.</text>
</comment>
<dbReference type="Proteomes" id="UP000824881">
    <property type="component" value="Unassembled WGS sequence"/>
</dbReference>
<gene>
    <name evidence="1" type="ORF">CCMSSC00406_0007543</name>
</gene>
<organism evidence="1 2">
    <name type="scientific">Pleurotus cornucopiae</name>
    <name type="common">Cornucopia mushroom</name>
    <dbReference type="NCBI Taxonomy" id="5321"/>
    <lineage>
        <taxon>Eukaryota</taxon>
        <taxon>Fungi</taxon>
        <taxon>Dikarya</taxon>
        <taxon>Basidiomycota</taxon>
        <taxon>Agaricomycotina</taxon>
        <taxon>Agaricomycetes</taxon>
        <taxon>Agaricomycetidae</taxon>
        <taxon>Agaricales</taxon>
        <taxon>Pleurotineae</taxon>
        <taxon>Pleurotaceae</taxon>
        <taxon>Pleurotus</taxon>
    </lineage>
</organism>
<dbReference type="EMBL" id="WQMT02000002">
    <property type="protein sequence ID" value="KAG9225686.1"/>
    <property type="molecule type" value="Genomic_DNA"/>
</dbReference>
<keyword evidence="2" id="KW-1185">Reference proteome</keyword>
<reference evidence="1 2" key="1">
    <citation type="journal article" date="2021" name="Appl. Environ. Microbiol.">
        <title>Genetic linkage and physical mapping for an oyster mushroom Pleurotus cornucopiae and QTL analysis for the trait cap color.</title>
        <authorList>
            <person name="Zhang Y."/>
            <person name="Gao W."/>
            <person name="Sonnenberg A."/>
            <person name="Chen Q."/>
            <person name="Zhang J."/>
            <person name="Huang C."/>
        </authorList>
    </citation>
    <scope>NUCLEOTIDE SEQUENCE [LARGE SCALE GENOMIC DNA]</scope>
    <source>
        <strain evidence="1">CCMSSC00406</strain>
    </source>
</reference>
<protein>
    <submittedName>
        <fullName evidence="1">Uncharacterized protein</fullName>
    </submittedName>
</protein>
<name>A0ACB7J6I4_PLECO</name>
<evidence type="ECO:0000313" key="2">
    <source>
        <dbReference type="Proteomes" id="UP000824881"/>
    </source>
</evidence>
<accession>A0ACB7J6I4</accession>
<evidence type="ECO:0000313" key="1">
    <source>
        <dbReference type="EMBL" id="KAG9225686.1"/>
    </source>
</evidence>
<proteinExistence type="predicted"/>